<evidence type="ECO:0008006" key="4">
    <source>
        <dbReference type="Google" id="ProtNLM"/>
    </source>
</evidence>
<evidence type="ECO:0000313" key="3">
    <source>
        <dbReference type="EMBL" id="GEU65501.1"/>
    </source>
</evidence>
<organism evidence="3">
    <name type="scientific">Tanacetum cinerariifolium</name>
    <name type="common">Dalmatian daisy</name>
    <name type="synonym">Chrysanthemum cinerariifolium</name>
    <dbReference type="NCBI Taxonomy" id="118510"/>
    <lineage>
        <taxon>Eukaryota</taxon>
        <taxon>Viridiplantae</taxon>
        <taxon>Streptophyta</taxon>
        <taxon>Embryophyta</taxon>
        <taxon>Tracheophyta</taxon>
        <taxon>Spermatophyta</taxon>
        <taxon>Magnoliopsida</taxon>
        <taxon>eudicotyledons</taxon>
        <taxon>Gunneridae</taxon>
        <taxon>Pentapetalae</taxon>
        <taxon>asterids</taxon>
        <taxon>campanulids</taxon>
        <taxon>Asterales</taxon>
        <taxon>Asteraceae</taxon>
        <taxon>Asteroideae</taxon>
        <taxon>Anthemideae</taxon>
        <taxon>Anthemidinae</taxon>
        <taxon>Tanacetum</taxon>
    </lineage>
</organism>
<feature type="coiled-coil region" evidence="1">
    <location>
        <begin position="258"/>
        <end position="334"/>
    </location>
</feature>
<reference evidence="3" key="1">
    <citation type="journal article" date="2019" name="Sci. Rep.">
        <title>Draft genome of Tanacetum cinerariifolium, the natural source of mosquito coil.</title>
        <authorList>
            <person name="Yamashiro T."/>
            <person name="Shiraishi A."/>
            <person name="Satake H."/>
            <person name="Nakayama K."/>
        </authorList>
    </citation>
    <scope>NUCLEOTIDE SEQUENCE</scope>
</reference>
<dbReference type="AlphaFoldDB" id="A0A6L2LUM2"/>
<sequence>MDLLSFIRIVDPTKVRIGERQRDEDGPKLLETTIGRVVPLLPVAPDRSSSELEASVDKLFDEGGSGEQAEQGHSASGGQGASIQPVSRIEEVVVEDVVPLQPMRKKKQKTTVVDAGEPSHLVKRLRDDHRTLGGTSVGGKSQEIVEPSLFSAGSASGDGTDPAMGGFADLSGSDFLIGGIRTVISPDTDLQKVYVPQWSVTNGSCLDDGCVCREMVDEFSPPMEKEIVDLRAQLLVKEAEAAKAIRLRVEASQFEVVEKFLRDEVQTLTNRNATLERKKGELDVKATDLAASVKVKEQEIADLDVVVTSVKLQNDNLSDQLDEFQDDRIKEMNDKFDKLDTDLVEMPLYLEERFYPHLLTTIFGRRWLLTYGLELAIAKCLNSTKYLSTLRAAIGKAVEKGMQDGLSARITHGAEGRVLADVAAYNPSAETGYLFALQRLQSVNFSLIAELKSNKDAIIDTIMNLLRLEDSLAEKLGLTKSQPHVDQLMVPIHHSPYQRVVGASALSLSLDVSSSRVRRIKENIAKHRSALRDVFVPLFEPLFVTALTGTESTLNVIPATVDTTQSVTSVFASLIPSISADDYEISHAEGGESVGADVNPFPNVDDAELNTS</sequence>
<keyword evidence="1" id="KW-0175">Coiled coil</keyword>
<proteinExistence type="predicted"/>
<feature type="region of interest" description="Disordered" evidence="2">
    <location>
        <begin position="590"/>
        <end position="612"/>
    </location>
</feature>
<comment type="caution">
    <text evidence="3">The sequence shown here is derived from an EMBL/GenBank/DDBJ whole genome shotgun (WGS) entry which is preliminary data.</text>
</comment>
<name>A0A6L2LUM2_TANCI</name>
<protein>
    <recommendedName>
        <fullName evidence="4">Transposase (Putative), gypsy type</fullName>
    </recommendedName>
</protein>
<accession>A0A6L2LUM2</accession>
<evidence type="ECO:0000256" key="2">
    <source>
        <dbReference type="SAM" id="MobiDB-lite"/>
    </source>
</evidence>
<feature type="region of interest" description="Disordered" evidence="2">
    <location>
        <begin position="62"/>
        <end position="84"/>
    </location>
</feature>
<evidence type="ECO:0000256" key="1">
    <source>
        <dbReference type="SAM" id="Coils"/>
    </source>
</evidence>
<dbReference type="EMBL" id="BKCJ010005213">
    <property type="protein sequence ID" value="GEU65501.1"/>
    <property type="molecule type" value="Genomic_DNA"/>
</dbReference>
<gene>
    <name evidence="3" type="ORF">Tci_037479</name>
</gene>